<gene>
    <name evidence="1" type="ORF">F7725_025894</name>
</gene>
<dbReference type="EMBL" id="JAAKFY010000027">
    <property type="protein sequence ID" value="KAF3832229.1"/>
    <property type="molecule type" value="Genomic_DNA"/>
</dbReference>
<dbReference type="AlphaFoldDB" id="A0A7J5X6F3"/>
<reference evidence="1 2" key="1">
    <citation type="submission" date="2020-03" db="EMBL/GenBank/DDBJ databases">
        <title>Dissostichus mawsoni Genome sequencing and assembly.</title>
        <authorList>
            <person name="Park H."/>
        </authorList>
    </citation>
    <scope>NUCLEOTIDE SEQUENCE [LARGE SCALE GENOMIC DNA]</scope>
    <source>
        <strain evidence="1">DM0001</strain>
        <tissue evidence="1">Muscle</tissue>
    </source>
</reference>
<keyword evidence="2" id="KW-1185">Reference proteome</keyword>
<accession>A0A7J5X6F3</accession>
<organism evidence="1 2">
    <name type="scientific">Dissostichus mawsoni</name>
    <name type="common">Antarctic cod</name>
    <dbReference type="NCBI Taxonomy" id="36200"/>
    <lineage>
        <taxon>Eukaryota</taxon>
        <taxon>Metazoa</taxon>
        <taxon>Chordata</taxon>
        <taxon>Craniata</taxon>
        <taxon>Vertebrata</taxon>
        <taxon>Euteleostomi</taxon>
        <taxon>Actinopterygii</taxon>
        <taxon>Neopterygii</taxon>
        <taxon>Teleostei</taxon>
        <taxon>Neoteleostei</taxon>
        <taxon>Acanthomorphata</taxon>
        <taxon>Eupercaria</taxon>
        <taxon>Perciformes</taxon>
        <taxon>Notothenioidei</taxon>
        <taxon>Nototheniidae</taxon>
        <taxon>Dissostichus</taxon>
    </lineage>
</organism>
<proteinExistence type="predicted"/>
<evidence type="ECO:0000313" key="2">
    <source>
        <dbReference type="Proteomes" id="UP000518266"/>
    </source>
</evidence>
<protein>
    <submittedName>
        <fullName evidence="1">Uncharacterized protein</fullName>
    </submittedName>
</protein>
<comment type="caution">
    <text evidence="1">The sequence shown here is derived from an EMBL/GenBank/DDBJ whole genome shotgun (WGS) entry which is preliminary data.</text>
</comment>
<evidence type="ECO:0000313" key="1">
    <source>
        <dbReference type="EMBL" id="KAF3832229.1"/>
    </source>
</evidence>
<sequence>MGHCMVVSEVCFFCRRQMIHPLRGPQGLWEGGEGERKTGVVTDRHHSAESLLCTICYLISLLKLWFMCISLQSVMSVQTIKV</sequence>
<dbReference type="Proteomes" id="UP000518266">
    <property type="component" value="Unassembled WGS sequence"/>
</dbReference>
<name>A0A7J5X6F3_DISMA</name>